<name>A0ABN7ASI6_9HEMI</name>
<sequence>MRGVVECSVFEAPADAIRDTVFPTLNTIPKCITAYYASTQAQDPVWTLHTIFFSMQKLVYNTLYSLLAQIMQRMSSSSNDIRSGYLQHRKSIDATILPLIEFFISTKASKGKRLCKANL</sequence>
<dbReference type="EMBL" id="AP028913">
    <property type="protein sequence ID" value="BES94259.1"/>
    <property type="molecule type" value="Genomic_DNA"/>
</dbReference>
<evidence type="ECO:0000313" key="1">
    <source>
        <dbReference type="EMBL" id="BES94259.1"/>
    </source>
</evidence>
<proteinExistence type="predicted"/>
<accession>A0ABN7ASI6</accession>
<evidence type="ECO:0000313" key="2">
    <source>
        <dbReference type="Proteomes" id="UP001307889"/>
    </source>
</evidence>
<organism evidence="1 2">
    <name type="scientific">Nesidiocoris tenuis</name>
    <dbReference type="NCBI Taxonomy" id="355587"/>
    <lineage>
        <taxon>Eukaryota</taxon>
        <taxon>Metazoa</taxon>
        <taxon>Ecdysozoa</taxon>
        <taxon>Arthropoda</taxon>
        <taxon>Hexapoda</taxon>
        <taxon>Insecta</taxon>
        <taxon>Pterygota</taxon>
        <taxon>Neoptera</taxon>
        <taxon>Paraneoptera</taxon>
        <taxon>Hemiptera</taxon>
        <taxon>Heteroptera</taxon>
        <taxon>Panheteroptera</taxon>
        <taxon>Cimicomorpha</taxon>
        <taxon>Miridae</taxon>
        <taxon>Dicyphina</taxon>
        <taxon>Nesidiocoris</taxon>
    </lineage>
</organism>
<protein>
    <submittedName>
        <fullName evidence="1">Uncharacterized protein</fullName>
    </submittedName>
</protein>
<gene>
    <name evidence="1" type="ORF">NTJ_07068</name>
</gene>
<keyword evidence="2" id="KW-1185">Reference proteome</keyword>
<reference evidence="1 2" key="1">
    <citation type="submission" date="2023-09" db="EMBL/GenBank/DDBJ databases">
        <title>Nesidiocoris tenuis whole genome shotgun sequence.</title>
        <authorList>
            <person name="Shibata T."/>
            <person name="Shimoda M."/>
            <person name="Kobayashi T."/>
            <person name="Uehara T."/>
        </authorList>
    </citation>
    <scope>NUCLEOTIDE SEQUENCE [LARGE SCALE GENOMIC DNA]</scope>
    <source>
        <strain evidence="1 2">Japan</strain>
    </source>
</reference>
<dbReference type="Proteomes" id="UP001307889">
    <property type="component" value="Chromosome 5"/>
</dbReference>